<evidence type="ECO:0000313" key="5">
    <source>
        <dbReference type="EMBL" id="OGH69489.1"/>
    </source>
</evidence>
<dbReference type="STRING" id="1798683.A3C90_00010"/>
<proteinExistence type="predicted"/>
<keyword evidence="4" id="KW-0472">Membrane</keyword>
<evidence type="ECO:0000256" key="2">
    <source>
        <dbReference type="ARBA" id="ARBA00022803"/>
    </source>
</evidence>
<keyword evidence="1" id="KW-0677">Repeat</keyword>
<dbReference type="SUPFAM" id="SSF48452">
    <property type="entry name" value="TPR-like"/>
    <property type="match status" value="1"/>
</dbReference>
<reference evidence="5 6" key="1">
    <citation type="journal article" date="2016" name="Nat. Commun.">
        <title>Thousands of microbial genomes shed light on interconnected biogeochemical processes in an aquifer system.</title>
        <authorList>
            <person name="Anantharaman K."/>
            <person name="Brown C.T."/>
            <person name="Hug L.A."/>
            <person name="Sharon I."/>
            <person name="Castelle C.J."/>
            <person name="Probst A.J."/>
            <person name="Thomas B.C."/>
            <person name="Singh A."/>
            <person name="Wilkins M.J."/>
            <person name="Karaoz U."/>
            <person name="Brodie E.L."/>
            <person name="Williams K.H."/>
            <person name="Hubbard S.S."/>
            <person name="Banfield J.F."/>
        </authorList>
    </citation>
    <scope>NUCLEOTIDE SEQUENCE [LARGE SCALE GENOMIC DNA]</scope>
</reference>
<organism evidence="5 6">
    <name type="scientific">Candidatus Magasanikbacteria bacterium RIFCSPHIGHO2_02_FULL_51_14</name>
    <dbReference type="NCBI Taxonomy" id="1798683"/>
    <lineage>
        <taxon>Bacteria</taxon>
        <taxon>Candidatus Magasanikiibacteriota</taxon>
    </lineage>
</organism>
<keyword evidence="2 3" id="KW-0802">TPR repeat</keyword>
<dbReference type="InterPro" id="IPR011990">
    <property type="entry name" value="TPR-like_helical_dom_sf"/>
</dbReference>
<dbReference type="AlphaFoldDB" id="A0A1F6MCY7"/>
<accession>A0A1F6MCY7</accession>
<keyword evidence="4" id="KW-1133">Transmembrane helix</keyword>
<dbReference type="PROSITE" id="PS50005">
    <property type="entry name" value="TPR"/>
    <property type="match status" value="1"/>
</dbReference>
<feature type="transmembrane region" description="Helical" evidence="4">
    <location>
        <begin position="6"/>
        <end position="25"/>
    </location>
</feature>
<evidence type="ECO:0000256" key="3">
    <source>
        <dbReference type="PROSITE-ProRule" id="PRU00339"/>
    </source>
</evidence>
<keyword evidence="4" id="KW-0812">Transmembrane</keyword>
<name>A0A1F6MCY7_9BACT</name>
<dbReference type="EMBL" id="MFQE01000077">
    <property type="protein sequence ID" value="OGH69489.1"/>
    <property type="molecule type" value="Genomic_DNA"/>
</dbReference>
<dbReference type="SMART" id="SM00028">
    <property type="entry name" value="TPR"/>
    <property type="match status" value="2"/>
</dbReference>
<evidence type="ECO:0000256" key="4">
    <source>
        <dbReference type="SAM" id="Phobius"/>
    </source>
</evidence>
<dbReference type="InterPro" id="IPR013105">
    <property type="entry name" value="TPR_2"/>
</dbReference>
<dbReference type="Gene3D" id="1.25.40.10">
    <property type="entry name" value="Tetratricopeptide repeat domain"/>
    <property type="match status" value="1"/>
</dbReference>
<protein>
    <submittedName>
        <fullName evidence="5">Uncharacterized protein</fullName>
    </submittedName>
</protein>
<sequence length="230" mass="26234">MKKRKFFFGAAVLIAISGLWYFGVFDGEEQRMFALIEDQPAMAELWTKANSTEEQIQKEPENVTLYIDAGLDWKSIAEQMEGEEEDRLAFFQKSLEAYERGIEKFGQKNILFYLNAGNVAQRMGDYAKAETYYKKAIAIAPADEMAYLALTDMYHFKLGKPKEDILPLFEAGIEIMVNPLPLISGRATYLRQIGEYAAALEDYRLLSKRFPENQGYTDIVAELEKALSAE</sequence>
<comment type="caution">
    <text evidence="5">The sequence shown here is derived from an EMBL/GenBank/DDBJ whole genome shotgun (WGS) entry which is preliminary data.</text>
</comment>
<evidence type="ECO:0000313" key="6">
    <source>
        <dbReference type="Proteomes" id="UP000177457"/>
    </source>
</evidence>
<dbReference type="Pfam" id="PF07719">
    <property type="entry name" value="TPR_2"/>
    <property type="match status" value="1"/>
</dbReference>
<gene>
    <name evidence="5" type="ORF">A3C90_00010</name>
</gene>
<evidence type="ECO:0000256" key="1">
    <source>
        <dbReference type="ARBA" id="ARBA00022737"/>
    </source>
</evidence>
<dbReference type="InterPro" id="IPR019734">
    <property type="entry name" value="TPR_rpt"/>
</dbReference>
<feature type="repeat" description="TPR" evidence="3">
    <location>
        <begin position="110"/>
        <end position="143"/>
    </location>
</feature>
<dbReference type="Proteomes" id="UP000177457">
    <property type="component" value="Unassembled WGS sequence"/>
</dbReference>